<evidence type="ECO:0000313" key="3">
    <source>
        <dbReference type="EMBL" id="EAQ81713.1"/>
    </source>
</evidence>
<dbReference type="PANTHER" id="PTHR30093:SF2">
    <property type="entry name" value="TYPE II SECRETION SYSTEM PROTEIN H"/>
    <property type="match status" value="1"/>
</dbReference>
<dbReference type="NCBIfam" id="TIGR02532">
    <property type="entry name" value="IV_pilin_GFxxxE"/>
    <property type="match status" value="1"/>
</dbReference>
<evidence type="ECO:0000259" key="2">
    <source>
        <dbReference type="Pfam" id="PF07596"/>
    </source>
</evidence>
<dbReference type="RefSeq" id="WP_002653704.1">
    <property type="nucleotide sequence ID" value="NZ_CH672376.1"/>
</dbReference>
<proteinExistence type="predicted"/>
<dbReference type="InterPro" id="IPR011453">
    <property type="entry name" value="DUF1559"/>
</dbReference>
<accession>A3ZPN5</accession>
<dbReference type="InterPro" id="IPR027558">
    <property type="entry name" value="Pre_pil_HX9DG_C"/>
</dbReference>
<evidence type="ECO:0000313" key="4">
    <source>
        <dbReference type="Proteomes" id="UP000004358"/>
    </source>
</evidence>
<dbReference type="SUPFAM" id="SSF54523">
    <property type="entry name" value="Pili subunits"/>
    <property type="match status" value="1"/>
</dbReference>
<dbReference type="STRING" id="314230.DSM3645_29067"/>
<dbReference type="Proteomes" id="UP000004358">
    <property type="component" value="Unassembled WGS sequence"/>
</dbReference>
<sequence length="340" mass="35879">MNIRYANSRCGFTLVELLVVIAIIGVLIALLLPAVQQAREAARLLQCKNHLKQLGLAVHNYHDTNSVLPPNAMGPSESANGGAAGRYSTFVRLLPYFEQTAAYDTIAANPQNAWSSAGGNGVYIATLRCPTAPEVDYPIAGLPYTNYVVNIGDVSFNIHQVESVRGLFGSGAIIAFRDVLDGLSNTAMMSEALPWEDDGGGLTRNGYGAVSRADTQSPANCKAKWINNQFTGYATANAANRDRAPGGRWSDGIAGITSFNTTLPPNSAVCVDHAGNQGVMPPKSMHISGVNLLMGDASVRFVSENIDAGNLAHPSRTGPSKSGVWGALGTRAQGEVVSEF</sequence>
<comment type="caution">
    <text evidence="3">The sequence shown here is derived from an EMBL/GenBank/DDBJ whole genome shotgun (WGS) entry which is preliminary data.</text>
</comment>
<keyword evidence="1" id="KW-1133">Transmembrane helix</keyword>
<dbReference type="InterPro" id="IPR045584">
    <property type="entry name" value="Pilin-like"/>
</dbReference>
<keyword evidence="1" id="KW-0812">Transmembrane</keyword>
<dbReference type="PANTHER" id="PTHR30093">
    <property type="entry name" value="GENERAL SECRETION PATHWAY PROTEIN G"/>
    <property type="match status" value="1"/>
</dbReference>
<dbReference type="Pfam" id="PF07596">
    <property type="entry name" value="SBP_bac_10"/>
    <property type="match status" value="1"/>
</dbReference>
<dbReference type="AlphaFoldDB" id="A3ZPN5"/>
<organism evidence="3 4">
    <name type="scientific">Blastopirellula marina DSM 3645</name>
    <dbReference type="NCBI Taxonomy" id="314230"/>
    <lineage>
        <taxon>Bacteria</taxon>
        <taxon>Pseudomonadati</taxon>
        <taxon>Planctomycetota</taxon>
        <taxon>Planctomycetia</taxon>
        <taxon>Pirellulales</taxon>
        <taxon>Pirellulaceae</taxon>
        <taxon>Blastopirellula</taxon>
    </lineage>
</organism>
<dbReference type="Pfam" id="PF07963">
    <property type="entry name" value="N_methyl"/>
    <property type="match status" value="1"/>
</dbReference>
<feature type="transmembrane region" description="Helical" evidence="1">
    <location>
        <begin position="12"/>
        <end position="35"/>
    </location>
</feature>
<dbReference type="HOGENOM" id="CLU_041661_0_0_0"/>
<dbReference type="EMBL" id="AANZ01000004">
    <property type="protein sequence ID" value="EAQ81713.1"/>
    <property type="molecule type" value="Genomic_DNA"/>
</dbReference>
<evidence type="ECO:0000256" key="1">
    <source>
        <dbReference type="SAM" id="Phobius"/>
    </source>
</evidence>
<name>A3ZPN5_9BACT</name>
<feature type="domain" description="DUF1559" evidence="2">
    <location>
        <begin position="36"/>
        <end position="308"/>
    </location>
</feature>
<protein>
    <recommendedName>
        <fullName evidence="2">DUF1559 domain-containing protein</fullName>
    </recommendedName>
</protein>
<dbReference type="NCBIfam" id="TIGR04294">
    <property type="entry name" value="pre_pil_HX9DG"/>
    <property type="match status" value="1"/>
</dbReference>
<dbReference type="eggNOG" id="COG2165">
    <property type="taxonomic scope" value="Bacteria"/>
</dbReference>
<reference evidence="3 4" key="1">
    <citation type="submission" date="2006-02" db="EMBL/GenBank/DDBJ databases">
        <authorList>
            <person name="Amann R."/>
            <person name="Ferriera S."/>
            <person name="Johnson J."/>
            <person name="Kravitz S."/>
            <person name="Halpern A."/>
            <person name="Remington K."/>
            <person name="Beeson K."/>
            <person name="Tran B."/>
            <person name="Rogers Y.-H."/>
            <person name="Friedman R."/>
            <person name="Venter J.C."/>
        </authorList>
    </citation>
    <scope>NUCLEOTIDE SEQUENCE [LARGE SCALE GENOMIC DNA]</scope>
    <source>
        <strain evidence="3 4">DSM 3645</strain>
    </source>
</reference>
<keyword evidence="1" id="KW-0472">Membrane</keyword>
<dbReference type="Gene3D" id="3.30.700.10">
    <property type="entry name" value="Glycoprotein, Type 4 Pilin"/>
    <property type="match status" value="1"/>
</dbReference>
<dbReference type="OrthoDB" id="241541at2"/>
<gene>
    <name evidence="3" type="ORF">DSM3645_29067</name>
</gene>
<dbReference type="InterPro" id="IPR012902">
    <property type="entry name" value="N_methyl_site"/>
</dbReference>